<keyword evidence="9" id="KW-0732">Signal</keyword>
<feature type="signal peptide" evidence="9">
    <location>
        <begin position="1"/>
        <end position="24"/>
    </location>
</feature>
<evidence type="ECO:0000256" key="9">
    <source>
        <dbReference type="SAM" id="SignalP"/>
    </source>
</evidence>
<comment type="subcellular location">
    <subcellularLocation>
        <location evidence="1">Secreted</location>
    </subcellularLocation>
</comment>
<dbReference type="InterPro" id="IPR015500">
    <property type="entry name" value="Peptidase_S8_subtilisin-rel"/>
</dbReference>
<protein>
    <submittedName>
        <fullName evidence="12">Alkaline serine protease</fullName>
    </submittedName>
</protein>
<dbReference type="Gene3D" id="3.40.50.200">
    <property type="entry name" value="Peptidase S8/S53 domain"/>
    <property type="match status" value="1"/>
</dbReference>
<dbReference type="GO" id="GO:0004252">
    <property type="term" value="F:serine-type endopeptidase activity"/>
    <property type="evidence" value="ECO:0007669"/>
    <property type="project" value="UniProtKB-UniRule"/>
</dbReference>
<dbReference type="OrthoDB" id="9798386at2"/>
<feature type="domain" description="Fervidolysin-like N-terminal prodomain" evidence="11">
    <location>
        <begin position="24"/>
        <end position="99"/>
    </location>
</feature>
<name>A0A163SKJ8_9BACL</name>
<dbReference type="PROSITE" id="PS00138">
    <property type="entry name" value="SUBTILASE_SER"/>
    <property type="match status" value="1"/>
</dbReference>
<keyword evidence="4 7" id="KW-0645">Protease</keyword>
<dbReference type="RefSeq" id="WP_066236802.1">
    <property type="nucleotide sequence ID" value="NZ_LRFC01000001.1"/>
</dbReference>
<organism evidence="12 13">
    <name type="scientific">Fictibacillus phosphorivorans</name>
    <dbReference type="NCBI Taxonomy" id="1221500"/>
    <lineage>
        <taxon>Bacteria</taxon>
        <taxon>Bacillati</taxon>
        <taxon>Bacillota</taxon>
        <taxon>Bacilli</taxon>
        <taxon>Bacillales</taxon>
        <taxon>Fictibacillaceae</taxon>
        <taxon>Fictibacillus</taxon>
    </lineage>
</organism>
<dbReference type="InterPro" id="IPR034084">
    <property type="entry name" value="Thermitase-like_dom"/>
</dbReference>
<dbReference type="InterPro" id="IPR050131">
    <property type="entry name" value="Peptidase_S8_subtilisin-like"/>
</dbReference>
<evidence type="ECO:0000259" key="10">
    <source>
        <dbReference type="Pfam" id="PF00082"/>
    </source>
</evidence>
<evidence type="ECO:0000256" key="3">
    <source>
        <dbReference type="ARBA" id="ARBA00022525"/>
    </source>
</evidence>
<gene>
    <name evidence="12" type="ORF">AWM68_03315</name>
</gene>
<dbReference type="InterPro" id="IPR036852">
    <property type="entry name" value="Peptidase_S8/S53_dom_sf"/>
</dbReference>
<dbReference type="Proteomes" id="UP000076567">
    <property type="component" value="Unassembled WGS sequence"/>
</dbReference>
<keyword evidence="13" id="KW-1185">Reference proteome</keyword>
<dbReference type="PROSITE" id="PS51892">
    <property type="entry name" value="SUBTILASE"/>
    <property type="match status" value="1"/>
</dbReference>
<evidence type="ECO:0000256" key="6">
    <source>
        <dbReference type="ARBA" id="ARBA00022825"/>
    </source>
</evidence>
<dbReference type="GO" id="GO:0005576">
    <property type="term" value="C:extracellular region"/>
    <property type="evidence" value="ECO:0007669"/>
    <property type="project" value="UniProtKB-SubCell"/>
</dbReference>
<evidence type="ECO:0000256" key="1">
    <source>
        <dbReference type="ARBA" id="ARBA00004613"/>
    </source>
</evidence>
<dbReference type="EMBL" id="LRFC01000001">
    <property type="protein sequence ID" value="KZE69309.1"/>
    <property type="molecule type" value="Genomic_DNA"/>
</dbReference>
<comment type="similarity">
    <text evidence="2 7 8">Belongs to the peptidase S8 family.</text>
</comment>
<dbReference type="PRINTS" id="PR00723">
    <property type="entry name" value="SUBTILISIN"/>
</dbReference>
<feature type="active site" description="Charge relay system" evidence="7">
    <location>
        <position position="178"/>
    </location>
</feature>
<evidence type="ECO:0000256" key="5">
    <source>
        <dbReference type="ARBA" id="ARBA00022801"/>
    </source>
</evidence>
<keyword evidence="3" id="KW-0964">Secreted</keyword>
<sequence>MIKKIATMAAVLPLVVSLASPAAAAKSTEVKSNVTPQEIIVKFKDNVSEAKAKSFAVKANDEVKEKTPKFHVIKVKDGNVDAAIAEYEASGDVEYAEPNYTYHASWTPNDYYFNNGVQYAPQKVSAQSAWDITRGSSSTKIAILDTGVDYNHPDLAGKVIKGYDYVDRDWDPMDRHDHGTHAAGIAAAQTNNSSGIAGMAPNVSIYAVRVLDQNGSGSLDNIANGIYHAVDSGAKVVSLSLGGPSGSTSLQNAVNYAVSKGAVVVVAAGNENTSAPSYPAYYSNAIAVAATDRNDNRASFSNYGSWVDVAAPGVDIASTVRNGGYAYMSGTSMACPLVAGIAGLLASQGRSGANIRAAIENTADYVPGTGSYYSKGRVNAADAVRY</sequence>
<dbReference type="PANTHER" id="PTHR43806">
    <property type="entry name" value="PEPTIDASE S8"/>
    <property type="match status" value="1"/>
</dbReference>
<evidence type="ECO:0000259" key="11">
    <source>
        <dbReference type="Pfam" id="PF22148"/>
    </source>
</evidence>
<proteinExistence type="inferred from homology"/>
<dbReference type="PROSITE" id="PS00136">
    <property type="entry name" value="SUBTILASE_ASP"/>
    <property type="match status" value="1"/>
</dbReference>
<keyword evidence="5 7" id="KW-0378">Hydrolase</keyword>
<dbReference type="SUPFAM" id="SSF52743">
    <property type="entry name" value="Subtilisin-like"/>
    <property type="match status" value="1"/>
</dbReference>
<keyword evidence="6 7" id="KW-0720">Serine protease</keyword>
<evidence type="ECO:0000256" key="2">
    <source>
        <dbReference type="ARBA" id="ARBA00011073"/>
    </source>
</evidence>
<dbReference type="PANTHER" id="PTHR43806:SF11">
    <property type="entry name" value="CEREVISIN-RELATED"/>
    <property type="match status" value="1"/>
</dbReference>
<feature type="active site" description="Charge relay system" evidence="7">
    <location>
        <position position="145"/>
    </location>
</feature>
<dbReference type="CDD" id="cd07484">
    <property type="entry name" value="Peptidases_S8_Thermitase_like"/>
    <property type="match status" value="1"/>
</dbReference>
<reference evidence="13" key="1">
    <citation type="submission" date="2016-01" db="EMBL/GenBank/DDBJ databases">
        <title>Draft genome of Chromobacterium sp. F49.</title>
        <authorList>
            <person name="Hong K.W."/>
        </authorList>
    </citation>
    <scope>NUCLEOTIDE SEQUENCE [LARGE SCALE GENOMIC DNA]</scope>
    <source>
        <strain evidence="13">P7IIIA</strain>
    </source>
</reference>
<dbReference type="Pfam" id="PF00082">
    <property type="entry name" value="Peptidase_S8"/>
    <property type="match status" value="1"/>
</dbReference>
<evidence type="ECO:0000256" key="4">
    <source>
        <dbReference type="ARBA" id="ARBA00022670"/>
    </source>
</evidence>
<dbReference type="AlphaFoldDB" id="A0A163SKJ8"/>
<dbReference type="InterPro" id="IPR023828">
    <property type="entry name" value="Peptidase_S8_Ser-AS"/>
</dbReference>
<dbReference type="Pfam" id="PF22148">
    <property type="entry name" value="Fervidolysin_NPro-like"/>
    <property type="match status" value="1"/>
</dbReference>
<evidence type="ECO:0000256" key="8">
    <source>
        <dbReference type="RuleBase" id="RU003355"/>
    </source>
</evidence>
<evidence type="ECO:0000313" key="12">
    <source>
        <dbReference type="EMBL" id="KZE69309.1"/>
    </source>
</evidence>
<dbReference type="InterPro" id="IPR054399">
    <property type="entry name" value="Fervidolysin-like_N_prodom"/>
</dbReference>
<dbReference type="InterPro" id="IPR023827">
    <property type="entry name" value="Peptidase_S8_Asp-AS"/>
</dbReference>
<feature type="active site" description="Charge relay system" evidence="7">
    <location>
        <position position="332"/>
    </location>
</feature>
<feature type="chain" id="PRO_5007845841" evidence="9">
    <location>
        <begin position="25"/>
        <end position="386"/>
    </location>
</feature>
<comment type="caution">
    <text evidence="12">The sequence shown here is derived from an EMBL/GenBank/DDBJ whole genome shotgun (WGS) entry which is preliminary data.</text>
</comment>
<dbReference type="GO" id="GO:0006508">
    <property type="term" value="P:proteolysis"/>
    <property type="evidence" value="ECO:0007669"/>
    <property type="project" value="UniProtKB-KW"/>
</dbReference>
<dbReference type="InterPro" id="IPR000209">
    <property type="entry name" value="Peptidase_S8/S53_dom"/>
</dbReference>
<feature type="domain" description="Peptidase S8/S53" evidence="10">
    <location>
        <begin position="137"/>
        <end position="366"/>
    </location>
</feature>
<evidence type="ECO:0000313" key="13">
    <source>
        <dbReference type="Proteomes" id="UP000076567"/>
    </source>
</evidence>
<accession>A0A163SKJ8</accession>
<evidence type="ECO:0000256" key="7">
    <source>
        <dbReference type="PROSITE-ProRule" id="PRU01240"/>
    </source>
</evidence>